<dbReference type="InterPro" id="IPR006483">
    <property type="entry name" value="CRISPR-assoc_Cas3_HD"/>
</dbReference>
<evidence type="ECO:0000259" key="11">
    <source>
        <dbReference type="PROSITE" id="PS51643"/>
    </source>
</evidence>
<evidence type="ECO:0000256" key="8">
    <source>
        <dbReference type="ARBA" id="ARBA00022840"/>
    </source>
</evidence>
<dbReference type="Pfam" id="PF00270">
    <property type="entry name" value="DEAD"/>
    <property type="match status" value="1"/>
</dbReference>
<dbReference type="Proteomes" id="UP000050416">
    <property type="component" value="Unassembled WGS sequence"/>
</dbReference>
<feature type="domain" description="HD Cas3-type" evidence="11">
    <location>
        <begin position="16"/>
        <end position="188"/>
    </location>
</feature>
<evidence type="ECO:0000256" key="5">
    <source>
        <dbReference type="ARBA" id="ARBA00022741"/>
    </source>
</evidence>
<evidence type="ECO:0000313" key="12">
    <source>
        <dbReference type="EMBL" id="KPQ28785.1"/>
    </source>
</evidence>
<reference evidence="12 13" key="1">
    <citation type="submission" date="2015-09" db="EMBL/GenBank/DDBJ databases">
        <title>Identification and resolution of microdiversity through metagenomic sequencing of parallel consortia.</title>
        <authorList>
            <person name="Nelson W.C."/>
            <person name="Romine M.F."/>
            <person name="Lindemann S.R."/>
        </authorList>
    </citation>
    <scope>NUCLEOTIDE SEQUENCE [LARGE SCALE GENOMIC DNA]</scope>
    <source>
        <strain evidence="12">HL-55</strain>
    </source>
</reference>
<dbReference type="InterPro" id="IPR027417">
    <property type="entry name" value="P-loop_NTPase"/>
</dbReference>
<evidence type="ECO:0000256" key="9">
    <source>
        <dbReference type="ARBA" id="ARBA00023118"/>
    </source>
</evidence>
<dbReference type="InterPro" id="IPR011545">
    <property type="entry name" value="DEAD/DEAH_box_helicase_dom"/>
</dbReference>
<keyword evidence="9" id="KW-0051">Antiviral defense</keyword>
<keyword evidence="3" id="KW-0540">Nuclease</keyword>
<dbReference type="STRING" id="1305731.GCA_000934705_02122"/>
<dbReference type="Gene3D" id="1.10.3210.30">
    <property type="match status" value="1"/>
</dbReference>
<keyword evidence="8" id="KW-0067">ATP-binding</keyword>
<dbReference type="NCBIfam" id="TIGR01587">
    <property type="entry name" value="cas3_core"/>
    <property type="match status" value="1"/>
</dbReference>
<comment type="caution">
    <text evidence="12">The sequence shown here is derived from an EMBL/GenBank/DDBJ whole genome shotgun (WGS) entry which is preliminary data.</text>
</comment>
<keyword evidence="5" id="KW-0547">Nucleotide-binding</keyword>
<dbReference type="OrthoDB" id="9810236at2"/>
<evidence type="ECO:0000256" key="4">
    <source>
        <dbReference type="ARBA" id="ARBA00022723"/>
    </source>
</evidence>
<dbReference type="InterPro" id="IPR006474">
    <property type="entry name" value="Helicase_Cas3_CRISPR-ass_core"/>
</dbReference>
<dbReference type="Pfam" id="PF22590">
    <property type="entry name" value="Cas3-like_C_2"/>
    <property type="match status" value="1"/>
</dbReference>
<dbReference type="EMBL" id="LJZQ01000011">
    <property type="protein sequence ID" value="KPQ28785.1"/>
    <property type="molecule type" value="Genomic_DNA"/>
</dbReference>
<dbReference type="AlphaFoldDB" id="A0A0P8B5A4"/>
<protein>
    <submittedName>
        <fullName evidence="12">CRISPR-associated helicase, Cas3 family</fullName>
    </submittedName>
</protein>
<dbReference type="GO" id="GO:0016787">
    <property type="term" value="F:hydrolase activity"/>
    <property type="evidence" value="ECO:0007669"/>
    <property type="project" value="UniProtKB-KW"/>
</dbReference>
<dbReference type="InterPro" id="IPR054712">
    <property type="entry name" value="Cas3-like_dom"/>
</dbReference>
<dbReference type="CDD" id="cd17930">
    <property type="entry name" value="DEXHc_cas3"/>
    <property type="match status" value="1"/>
</dbReference>
<dbReference type="NCBIfam" id="TIGR01596">
    <property type="entry name" value="cas3_HD"/>
    <property type="match status" value="1"/>
</dbReference>
<dbReference type="GO" id="GO:0046872">
    <property type="term" value="F:metal ion binding"/>
    <property type="evidence" value="ECO:0007669"/>
    <property type="project" value="UniProtKB-KW"/>
</dbReference>
<evidence type="ECO:0000256" key="6">
    <source>
        <dbReference type="ARBA" id="ARBA00022801"/>
    </source>
</evidence>
<dbReference type="Gene3D" id="3.40.50.300">
    <property type="entry name" value="P-loop containing nucleotide triphosphate hydrolases"/>
    <property type="match status" value="2"/>
</dbReference>
<dbReference type="SMART" id="SM00487">
    <property type="entry name" value="DEXDc"/>
    <property type="match status" value="1"/>
</dbReference>
<evidence type="ECO:0000256" key="1">
    <source>
        <dbReference type="ARBA" id="ARBA00006847"/>
    </source>
</evidence>
<sequence length="758" mass="83601">MLKQYIAHAKQNNDGTWGIPHSLEDHLRDVSRLAGDSAGAFGAEGWGALAGLWHDLGKYRAPFQKYIRDQTGYDRENAHIEQGPGRVTHSTAGATHAVETLGPVFGHILAYIISGHHAGLPDWLGGRGALSFRLQEAGTEYRESLAEQIPGDILRGDMPAIPGAARDPDAISLWIRLIFSCLVDADFLDTEQYMSPRKAEKRSGDLTLGALSNAYFQHLTIFRRSAESTPLNDIRGSILDSCLSAAELDPGIFSLTVPTGGGKTLSSLAFAMRHAEKFGKSRIIYAIPFTSIIEQNAKVFRDILGDEAVLEHHSSLDMPPAGETSRSRLASENWDAPLIVTTNVQLFESMFASRTSKCRKLHNLVNSVIVLDEAQQLPRDFHKPITQAMRQMSEYFGVTWVLCTATQPELGEQKDAFGRVEQEGLGNVTEIVPAPTELAEKLKRVTVNMPPIDAEPKSWGVLSDLISREPCVLAIVNTRNHAREVFSRLADDGNNIHLSANMCAEHRSVIIGEIRQRLEARRNGSDRPLRVISTQLIEAGVDVDFPVVFRAMAGLDSIAQSAGRCNREGRLGLGRVEVFLPEQPAPPGFLRQGEQTTLTLLKAGLLDDPLSPESIQRYFGELNRKGDRDKHGICPLLKAEQTTDPAIDISFREAAKRFRLIDDNGIGVVVPYCPEGVDESPIYSWLEVLDSDSAAKWVYRKLQRFSVSLPESFAKKLEAAGALYPKAGQFVVEQSHYDKLWGIQPPDSLFSAERMIIG</sequence>
<dbReference type="GO" id="GO:0003676">
    <property type="term" value="F:nucleic acid binding"/>
    <property type="evidence" value="ECO:0007669"/>
    <property type="project" value="InterPro"/>
</dbReference>
<evidence type="ECO:0000256" key="2">
    <source>
        <dbReference type="ARBA" id="ARBA00009046"/>
    </source>
</evidence>
<feature type="domain" description="Helicase ATP-binding" evidence="10">
    <location>
        <begin position="244"/>
        <end position="425"/>
    </location>
</feature>
<evidence type="ECO:0000313" key="13">
    <source>
        <dbReference type="Proteomes" id="UP000050416"/>
    </source>
</evidence>
<keyword evidence="6" id="KW-0378">Hydrolase</keyword>
<name>A0A0P8B5A4_9GAMM</name>
<dbReference type="InterPro" id="IPR014001">
    <property type="entry name" value="Helicase_ATP-bd"/>
</dbReference>
<keyword evidence="7" id="KW-0347">Helicase</keyword>
<dbReference type="GO" id="GO:0004386">
    <property type="term" value="F:helicase activity"/>
    <property type="evidence" value="ECO:0007669"/>
    <property type="project" value="UniProtKB-KW"/>
</dbReference>
<dbReference type="GO" id="GO:0004518">
    <property type="term" value="F:nuclease activity"/>
    <property type="evidence" value="ECO:0007669"/>
    <property type="project" value="UniProtKB-KW"/>
</dbReference>
<dbReference type="SUPFAM" id="SSF109604">
    <property type="entry name" value="HD-domain/PDEase-like"/>
    <property type="match status" value="1"/>
</dbReference>
<comment type="similarity">
    <text evidence="1">In the N-terminal section; belongs to the CRISPR-associated nuclease Cas3-HD family.</text>
</comment>
<proteinExistence type="inferred from homology"/>
<comment type="similarity">
    <text evidence="2">In the central section; belongs to the CRISPR-associated helicase Cas3 family.</text>
</comment>
<dbReference type="GO" id="GO:0005524">
    <property type="term" value="F:ATP binding"/>
    <property type="evidence" value="ECO:0007669"/>
    <property type="project" value="UniProtKB-KW"/>
</dbReference>
<evidence type="ECO:0000256" key="3">
    <source>
        <dbReference type="ARBA" id="ARBA00022722"/>
    </source>
</evidence>
<keyword evidence="4" id="KW-0479">Metal-binding</keyword>
<gene>
    <name evidence="12" type="ORF">HLUCCX14_08790</name>
</gene>
<organism evidence="12 13">
    <name type="scientific">Marinobacter excellens HL-55</name>
    <dbReference type="NCBI Taxonomy" id="1305731"/>
    <lineage>
        <taxon>Bacteria</taxon>
        <taxon>Pseudomonadati</taxon>
        <taxon>Pseudomonadota</taxon>
        <taxon>Gammaproteobacteria</taxon>
        <taxon>Pseudomonadales</taxon>
        <taxon>Marinobacteraceae</taxon>
        <taxon>Marinobacter</taxon>
    </lineage>
</organism>
<dbReference type="PATRIC" id="fig|1305731.5.peg.97"/>
<dbReference type="CDD" id="cd09641">
    <property type="entry name" value="Cas3''_I"/>
    <property type="match status" value="1"/>
</dbReference>
<evidence type="ECO:0000256" key="7">
    <source>
        <dbReference type="ARBA" id="ARBA00022806"/>
    </source>
</evidence>
<dbReference type="SUPFAM" id="SSF52540">
    <property type="entry name" value="P-loop containing nucleoside triphosphate hydrolases"/>
    <property type="match status" value="1"/>
</dbReference>
<dbReference type="GO" id="GO:0051607">
    <property type="term" value="P:defense response to virus"/>
    <property type="evidence" value="ECO:0007669"/>
    <property type="project" value="UniProtKB-KW"/>
</dbReference>
<accession>A0A0P8B5A4</accession>
<dbReference type="InterPro" id="IPR038257">
    <property type="entry name" value="CRISPR-assoc_Cas3_HD_sf"/>
</dbReference>
<dbReference type="PROSITE" id="PS51643">
    <property type="entry name" value="HD_CAS3"/>
    <property type="match status" value="1"/>
</dbReference>
<evidence type="ECO:0000259" key="10">
    <source>
        <dbReference type="PROSITE" id="PS51192"/>
    </source>
</evidence>
<dbReference type="PROSITE" id="PS51192">
    <property type="entry name" value="HELICASE_ATP_BIND_1"/>
    <property type="match status" value="1"/>
</dbReference>